<dbReference type="Pfam" id="PF13374">
    <property type="entry name" value="TPR_10"/>
    <property type="match status" value="2"/>
</dbReference>
<feature type="repeat" description="TPR" evidence="8">
    <location>
        <begin position="446"/>
        <end position="479"/>
    </location>
</feature>
<comment type="function">
    <text evidence="10">Kinesin is a microtubule-associated force-producing protein that play a role in organelle transport.</text>
</comment>
<comment type="similarity">
    <text evidence="10">Belongs to the kinesin light chain family.</text>
</comment>
<dbReference type="SUPFAM" id="SSF56399">
    <property type="entry name" value="ADP-ribosylation"/>
    <property type="match status" value="1"/>
</dbReference>
<dbReference type="InterPro" id="IPR019734">
    <property type="entry name" value="TPR_rpt"/>
</dbReference>
<dbReference type="GO" id="GO:0005874">
    <property type="term" value="C:microtubule"/>
    <property type="evidence" value="ECO:0007669"/>
    <property type="project" value="UniProtKB-UniRule"/>
</dbReference>
<dbReference type="PANTHER" id="PTHR45641:SF19">
    <property type="entry name" value="NEPHROCYSTIN-3"/>
    <property type="match status" value="1"/>
</dbReference>
<dbReference type="OrthoDB" id="9991614at2759"/>
<dbReference type="Gene3D" id="3.90.176.10">
    <property type="entry name" value="Toxin ADP-ribosyltransferase, Chain A, domain 1"/>
    <property type="match status" value="1"/>
</dbReference>
<evidence type="ECO:0000256" key="1">
    <source>
        <dbReference type="ARBA" id="ARBA00009558"/>
    </source>
</evidence>
<evidence type="ECO:0000313" key="11">
    <source>
        <dbReference type="EMBL" id="CAF4453732.1"/>
    </source>
</evidence>
<dbReference type="PRINTS" id="PR00381">
    <property type="entry name" value="KINESINLIGHT"/>
</dbReference>
<gene>
    <name evidence="11" type="ORF">SRO942_LOCUS42373</name>
</gene>
<feature type="repeat" description="TPR" evidence="8">
    <location>
        <begin position="488"/>
        <end position="521"/>
    </location>
</feature>
<proteinExistence type="inferred from homology"/>
<evidence type="ECO:0000256" key="2">
    <source>
        <dbReference type="ARBA" id="ARBA00022676"/>
    </source>
</evidence>
<dbReference type="Gene3D" id="1.25.40.10">
    <property type="entry name" value="Tetratricopeptide repeat domain"/>
    <property type="match status" value="2"/>
</dbReference>
<dbReference type="Pfam" id="PF13424">
    <property type="entry name" value="TPR_12"/>
    <property type="match status" value="3"/>
</dbReference>
<evidence type="ECO:0000256" key="9">
    <source>
        <dbReference type="RuleBase" id="RU361228"/>
    </source>
</evidence>
<comment type="catalytic activity">
    <reaction evidence="7 9">
        <text>L-arginyl-[protein] + NAD(+) = N(omega)-(ADP-D-ribosyl)-L-arginyl-[protein] + nicotinamide + H(+)</text>
        <dbReference type="Rhea" id="RHEA:19149"/>
        <dbReference type="Rhea" id="RHEA-COMP:10532"/>
        <dbReference type="Rhea" id="RHEA-COMP:15087"/>
        <dbReference type="ChEBI" id="CHEBI:15378"/>
        <dbReference type="ChEBI" id="CHEBI:17154"/>
        <dbReference type="ChEBI" id="CHEBI:29965"/>
        <dbReference type="ChEBI" id="CHEBI:57540"/>
        <dbReference type="ChEBI" id="CHEBI:142554"/>
        <dbReference type="EC" id="2.4.2.31"/>
    </reaction>
</comment>
<keyword evidence="10" id="KW-0505">Motor protein</keyword>
<keyword evidence="10" id="KW-0493">Microtubule</keyword>
<dbReference type="Proteomes" id="UP000681722">
    <property type="component" value="Unassembled WGS sequence"/>
</dbReference>
<comment type="similarity">
    <text evidence="1 9">Belongs to the Arg-specific ADP-ribosyltransferase family.</text>
</comment>
<dbReference type="InterPro" id="IPR000768">
    <property type="entry name" value="ART"/>
</dbReference>
<keyword evidence="10" id="KW-0963">Cytoplasm</keyword>
<evidence type="ECO:0000256" key="6">
    <source>
        <dbReference type="ARBA" id="ARBA00022803"/>
    </source>
</evidence>
<dbReference type="InterPro" id="IPR011990">
    <property type="entry name" value="TPR-like_helical_dom_sf"/>
</dbReference>
<evidence type="ECO:0000256" key="3">
    <source>
        <dbReference type="ARBA" id="ARBA00022679"/>
    </source>
</evidence>
<dbReference type="GO" id="GO:0005871">
    <property type="term" value="C:kinesin complex"/>
    <property type="evidence" value="ECO:0007669"/>
    <property type="project" value="UniProtKB-UniRule"/>
</dbReference>
<feature type="repeat" description="TPR" evidence="8">
    <location>
        <begin position="404"/>
        <end position="437"/>
    </location>
</feature>
<feature type="repeat" description="TPR" evidence="8">
    <location>
        <begin position="320"/>
        <end position="353"/>
    </location>
</feature>
<dbReference type="InterPro" id="IPR006597">
    <property type="entry name" value="Sel1-like"/>
</dbReference>
<dbReference type="GO" id="GO:0016779">
    <property type="term" value="F:nucleotidyltransferase activity"/>
    <property type="evidence" value="ECO:0007669"/>
    <property type="project" value="UniProtKB-KW"/>
</dbReference>
<protein>
    <recommendedName>
        <fullName evidence="9 10">Multifunctional fusion protein</fullName>
    </recommendedName>
    <domain>
        <recommendedName>
            <fullName evidence="9">NAD(P)(+)--arginine ADP-ribosyltransferase</fullName>
            <ecNumber evidence="9">2.4.2.31</ecNumber>
        </recommendedName>
        <alternativeName>
            <fullName evidence="9">Mono(ADP-ribosyl)transferase</fullName>
        </alternativeName>
    </domain>
    <domain>
        <recommendedName>
            <fullName evidence="10">Kinesin light chain</fullName>
        </recommendedName>
    </domain>
</protein>
<comment type="subcellular location">
    <subcellularLocation>
        <location evidence="10">Cytoplasm</location>
        <location evidence="10">Cytoskeleton</location>
    </subcellularLocation>
</comment>
<feature type="repeat" description="TPR" evidence="8">
    <location>
        <begin position="530"/>
        <end position="563"/>
    </location>
</feature>
<dbReference type="PROSITE" id="PS50293">
    <property type="entry name" value="TPR_REGION"/>
    <property type="match status" value="7"/>
</dbReference>
<keyword evidence="10" id="KW-0206">Cytoskeleton</keyword>
<keyword evidence="2 9" id="KW-0328">Glycosyltransferase</keyword>
<keyword evidence="9" id="KW-0520">NAD</keyword>
<evidence type="ECO:0000256" key="4">
    <source>
        <dbReference type="ARBA" id="ARBA00022695"/>
    </source>
</evidence>
<evidence type="ECO:0000256" key="10">
    <source>
        <dbReference type="RuleBase" id="RU367020"/>
    </source>
</evidence>
<sequence>MKHICEALRKDVRTCSNDTMIPMSVMPSSPSNTNNNRQEASFMYSQLLIEILFEVDITDTSKQDMIDECRMQYEHNEAELRYIDEFDKNYQKHQAIWWYTRECFLYRMLNKALRVQDTGILFKFRFFIKDLHDQLTALHSKSNHRESTLTLYRGQGITTEEFEKMKQGAFVSMTNFLSTSTNRAVAVQFAQQSMNRNGVISVLFQMDIQVDKCISPFAAIEELSAVKTENEILFSIGTVFRIESVEKQDFTNIWNIKLALTGEEDKELKTLTNQIRQEVRSESTLDSLGLLLRKMGKYIEAEQYYLMLLNETSPEDPYIATIHNNIGLVYNDMGDYSKALTYYEETLDFDMKTLGPNHPDVAATYNNIGDVYTAMGDYSKALTYYEQTLELKLKTLGSNHPDVAATYNNIGALYNHMGDYSKALTYFEQALELKLKTLGPSHPAVATTYNNMGRVYNDMGDYSKALTYYEQTLELQLKTLGPNHPDVATTYNNIGDVYNDMGDYSKALTYYEQALELDMKTLGPNHPDVATTYNNIGRVHSAMGDYSKALSYYEQALELDMKTLGPNHPDVATTYNNIGDVYNDMGDYSKALTCFKRAFEVAQKALPSSHPDIDKYIRTVCEMNDKLITHF</sequence>
<keyword evidence="5" id="KW-0677">Repeat</keyword>
<dbReference type="PROSITE" id="PS50005">
    <property type="entry name" value="TPR"/>
    <property type="match status" value="7"/>
</dbReference>
<dbReference type="SUPFAM" id="SSF81901">
    <property type="entry name" value="HCP-like"/>
    <property type="match status" value="1"/>
</dbReference>
<dbReference type="EC" id="2.4.2.31" evidence="9"/>
<dbReference type="AlphaFoldDB" id="A0A8S2WNV0"/>
<evidence type="ECO:0000313" key="12">
    <source>
        <dbReference type="Proteomes" id="UP000681722"/>
    </source>
</evidence>
<keyword evidence="9" id="KW-0521">NADP</keyword>
<keyword evidence="6 8" id="KW-0802">TPR repeat</keyword>
<dbReference type="GO" id="GO:0106274">
    <property type="term" value="F:NAD+-protein-arginine ADP-ribosyltransferase activity"/>
    <property type="evidence" value="ECO:0007669"/>
    <property type="project" value="UniProtKB-EC"/>
</dbReference>
<evidence type="ECO:0000256" key="8">
    <source>
        <dbReference type="PROSITE-ProRule" id="PRU00339"/>
    </source>
</evidence>
<dbReference type="PANTHER" id="PTHR45641">
    <property type="entry name" value="TETRATRICOPEPTIDE REPEAT PROTEIN (AFU_ORTHOLOGUE AFUA_6G03870)"/>
    <property type="match status" value="1"/>
</dbReference>
<name>A0A8S2WNV0_9BILA</name>
<evidence type="ECO:0000256" key="5">
    <source>
        <dbReference type="ARBA" id="ARBA00022737"/>
    </source>
</evidence>
<dbReference type="PROSITE" id="PS51996">
    <property type="entry name" value="TR_MART"/>
    <property type="match status" value="1"/>
</dbReference>
<comment type="subunit">
    <text evidence="10">Oligomeric complex composed of two heavy chains and two light chains.</text>
</comment>
<feature type="repeat" description="TPR" evidence="8">
    <location>
        <begin position="572"/>
        <end position="605"/>
    </location>
</feature>
<keyword evidence="3 9" id="KW-0808">Transferase</keyword>
<dbReference type="Pfam" id="PF01129">
    <property type="entry name" value="ART"/>
    <property type="match status" value="1"/>
</dbReference>
<dbReference type="SUPFAM" id="SSF48452">
    <property type="entry name" value="TPR-like"/>
    <property type="match status" value="1"/>
</dbReference>
<dbReference type="SMART" id="SM00028">
    <property type="entry name" value="TPR"/>
    <property type="match status" value="8"/>
</dbReference>
<comment type="caution">
    <text evidence="11">The sequence shown here is derived from an EMBL/GenBank/DDBJ whole genome shotgun (WGS) entry which is preliminary data.</text>
</comment>
<dbReference type="EMBL" id="CAJOBC010098389">
    <property type="protein sequence ID" value="CAF4453732.1"/>
    <property type="molecule type" value="Genomic_DNA"/>
</dbReference>
<feature type="repeat" description="TPR" evidence="8">
    <location>
        <begin position="362"/>
        <end position="395"/>
    </location>
</feature>
<keyword evidence="4" id="KW-0548">Nucleotidyltransferase</keyword>
<dbReference type="SMART" id="SM00671">
    <property type="entry name" value="SEL1"/>
    <property type="match status" value="5"/>
</dbReference>
<evidence type="ECO:0000256" key="7">
    <source>
        <dbReference type="ARBA" id="ARBA00047597"/>
    </source>
</evidence>
<accession>A0A8S2WNV0</accession>
<reference evidence="11" key="1">
    <citation type="submission" date="2021-02" db="EMBL/GenBank/DDBJ databases">
        <authorList>
            <person name="Nowell W R."/>
        </authorList>
    </citation>
    <scope>NUCLEOTIDE SEQUENCE</scope>
</reference>
<organism evidence="11 12">
    <name type="scientific">Didymodactylos carnosus</name>
    <dbReference type="NCBI Taxonomy" id="1234261"/>
    <lineage>
        <taxon>Eukaryota</taxon>
        <taxon>Metazoa</taxon>
        <taxon>Spiralia</taxon>
        <taxon>Gnathifera</taxon>
        <taxon>Rotifera</taxon>
        <taxon>Eurotatoria</taxon>
        <taxon>Bdelloidea</taxon>
        <taxon>Philodinida</taxon>
        <taxon>Philodinidae</taxon>
        <taxon>Didymodactylos</taxon>
    </lineage>
</organism>